<organism evidence="2">
    <name type="scientific">Anopheles darlingi</name>
    <name type="common">Mosquito</name>
    <dbReference type="NCBI Taxonomy" id="43151"/>
    <lineage>
        <taxon>Eukaryota</taxon>
        <taxon>Metazoa</taxon>
        <taxon>Ecdysozoa</taxon>
        <taxon>Arthropoda</taxon>
        <taxon>Hexapoda</taxon>
        <taxon>Insecta</taxon>
        <taxon>Pterygota</taxon>
        <taxon>Neoptera</taxon>
        <taxon>Endopterygota</taxon>
        <taxon>Diptera</taxon>
        <taxon>Nematocera</taxon>
        <taxon>Culicoidea</taxon>
        <taxon>Culicidae</taxon>
        <taxon>Anophelinae</taxon>
        <taxon>Anopheles</taxon>
    </lineage>
</organism>
<sequence>MCVLRVSIGVLVCVCVCVCVCLNVAKGWGWEVCSGVRDCQVETPTLKYLAAAALTANTVTGRLDRKQSIEHGGR</sequence>
<evidence type="ECO:0000256" key="1">
    <source>
        <dbReference type="SAM" id="SignalP"/>
    </source>
</evidence>
<keyword evidence="1" id="KW-0732">Signal</keyword>
<accession>A0A2M4DIT1</accession>
<dbReference type="AlphaFoldDB" id="A0A2M4DIT1"/>
<evidence type="ECO:0000313" key="2">
    <source>
        <dbReference type="EMBL" id="MBW77466.1"/>
    </source>
</evidence>
<proteinExistence type="predicted"/>
<reference evidence="2" key="1">
    <citation type="submission" date="2018-01" db="EMBL/GenBank/DDBJ databases">
        <title>An insight into the sialome of Amazonian anophelines.</title>
        <authorList>
            <person name="Ribeiro J.M."/>
            <person name="Scarpassa V."/>
            <person name="Calvo E."/>
        </authorList>
    </citation>
    <scope>NUCLEOTIDE SEQUENCE</scope>
</reference>
<dbReference type="EMBL" id="GGFL01013288">
    <property type="protein sequence ID" value="MBW77466.1"/>
    <property type="molecule type" value="Transcribed_RNA"/>
</dbReference>
<feature type="chain" id="PRO_5014824576" evidence="1">
    <location>
        <begin position="30"/>
        <end position="74"/>
    </location>
</feature>
<feature type="signal peptide" evidence="1">
    <location>
        <begin position="1"/>
        <end position="29"/>
    </location>
</feature>
<name>A0A2M4DIT1_ANODA</name>
<protein>
    <submittedName>
        <fullName evidence="2">Putative secreted protein</fullName>
    </submittedName>
</protein>